<dbReference type="AlphaFoldDB" id="A0A1H7MPS1"/>
<dbReference type="EMBL" id="FOAT01000012">
    <property type="protein sequence ID" value="SEL13184.1"/>
    <property type="molecule type" value="Genomic_DNA"/>
</dbReference>
<accession>A0A1H7MPS1</accession>
<name>A0A1H7MPS1_RUMAL</name>
<dbReference type="OrthoDB" id="2224795at2"/>
<protein>
    <submittedName>
        <fullName evidence="2">Uncharacterized protein</fullName>
    </submittedName>
</protein>
<proteinExistence type="predicted"/>
<sequence>MADEKEKKYRPQNKNLRLFNEIPVEEARAIQSAGGKASHEARKKRQAMADLLLLYSGLPIKDARIRKRLKNLGVPDEELTQKFQIADALVKTAQTGNTQAIALYLDSIGELGAAKGEDKENNLFKMIEESSSQEVELDDIPEIRETSESDVDLVESPESEEL</sequence>
<feature type="compositionally biased region" description="Acidic residues" evidence="1">
    <location>
        <begin position="148"/>
        <end position="162"/>
    </location>
</feature>
<evidence type="ECO:0000256" key="1">
    <source>
        <dbReference type="SAM" id="MobiDB-lite"/>
    </source>
</evidence>
<reference evidence="2 3" key="1">
    <citation type="submission" date="2016-10" db="EMBL/GenBank/DDBJ databases">
        <authorList>
            <person name="de Groot N.N."/>
        </authorList>
    </citation>
    <scope>NUCLEOTIDE SEQUENCE [LARGE SCALE GENOMIC DNA]</scope>
    <source>
        <strain evidence="2 3">KH2T6</strain>
    </source>
</reference>
<dbReference type="Proteomes" id="UP000186015">
    <property type="component" value="Unassembled WGS sequence"/>
</dbReference>
<evidence type="ECO:0000313" key="3">
    <source>
        <dbReference type="Proteomes" id="UP000186015"/>
    </source>
</evidence>
<gene>
    <name evidence="2" type="ORF">SAMN05216469_11288</name>
</gene>
<organism evidence="2 3">
    <name type="scientific">Ruminococcus albus</name>
    <dbReference type="NCBI Taxonomy" id="1264"/>
    <lineage>
        <taxon>Bacteria</taxon>
        <taxon>Bacillati</taxon>
        <taxon>Bacillota</taxon>
        <taxon>Clostridia</taxon>
        <taxon>Eubacteriales</taxon>
        <taxon>Oscillospiraceae</taxon>
        <taxon>Ruminococcus</taxon>
    </lineage>
</organism>
<dbReference type="RefSeq" id="WP_074834335.1">
    <property type="nucleotide sequence ID" value="NZ_FOAT01000012.1"/>
</dbReference>
<feature type="region of interest" description="Disordered" evidence="1">
    <location>
        <begin position="127"/>
        <end position="162"/>
    </location>
</feature>
<evidence type="ECO:0000313" key="2">
    <source>
        <dbReference type="EMBL" id="SEL13184.1"/>
    </source>
</evidence>